<dbReference type="OrthoDB" id="2142040at2759"/>
<gene>
    <name evidence="1" type="primary">106081509</name>
</gene>
<accession>A0A1I8P1Y3</accession>
<dbReference type="SMART" id="SM00696">
    <property type="entry name" value="DM9"/>
    <property type="match status" value="4"/>
</dbReference>
<dbReference type="KEGG" id="scac:106081509"/>
<organism evidence="1 2">
    <name type="scientific">Stomoxys calcitrans</name>
    <name type="common">Stable fly</name>
    <name type="synonym">Conops calcitrans</name>
    <dbReference type="NCBI Taxonomy" id="35570"/>
    <lineage>
        <taxon>Eukaryota</taxon>
        <taxon>Metazoa</taxon>
        <taxon>Ecdysozoa</taxon>
        <taxon>Arthropoda</taxon>
        <taxon>Hexapoda</taxon>
        <taxon>Insecta</taxon>
        <taxon>Pterygota</taxon>
        <taxon>Neoptera</taxon>
        <taxon>Endopterygota</taxon>
        <taxon>Diptera</taxon>
        <taxon>Brachycera</taxon>
        <taxon>Muscomorpha</taxon>
        <taxon>Muscoidea</taxon>
        <taxon>Muscidae</taxon>
        <taxon>Stomoxys</taxon>
    </lineage>
</organism>
<dbReference type="PANTHER" id="PTHR31649">
    <property type="entry name" value="AGAP009604-PA"/>
    <property type="match status" value="1"/>
</dbReference>
<sequence length="288" mass="33448">MEPIWIPRSKPFPLFPVEAGYDMRKIKIYVGRAKHFYDLIPASVYESKVYAIVPWGGAAHEETKYEVLAGLDYGWEACQDGKVPQNAVKAGKTNNGEWLYVGRAEYEGTRMVGKIQPSEKSIYIPYKQLEIKLKNYEALYYKDSDTWKTMSMNMKTNIFPDAVEVGEDRDYSKMYVARGMYQDIWYPVKCIPDREEAFLCYDGPEKKYDTVQFLVGDKYYWKKPTAEDDFFDAVFTDHTKEGEPLFVGRGYHEDVICTGLVSLVQNILIAPYGTEVKYIKNFEILMRK</sequence>
<dbReference type="Proteomes" id="UP000095300">
    <property type="component" value="Unassembled WGS sequence"/>
</dbReference>
<proteinExistence type="predicted"/>
<evidence type="ECO:0000313" key="1">
    <source>
        <dbReference type="EnsemblMetazoa" id="SCAU004123-PA"/>
    </source>
</evidence>
<dbReference type="VEuPathDB" id="VectorBase:SCAU004123"/>
<dbReference type="AlphaFoldDB" id="A0A1I8P1Y3"/>
<keyword evidence="2" id="KW-1185">Reference proteome</keyword>
<dbReference type="Pfam" id="PF11901">
    <property type="entry name" value="DM9"/>
    <property type="match status" value="2"/>
</dbReference>
<dbReference type="InterPro" id="IPR006616">
    <property type="entry name" value="DM9_repeat"/>
</dbReference>
<dbReference type="EnsemblMetazoa" id="SCAU004123-RA">
    <property type="protein sequence ID" value="SCAU004123-PA"/>
    <property type="gene ID" value="SCAU004123"/>
</dbReference>
<reference evidence="1" key="1">
    <citation type="submission" date="2020-05" db="UniProtKB">
        <authorList>
            <consortium name="EnsemblMetazoa"/>
        </authorList>
    </citation>
    <scope>IDENTIFICATION</scope>
    <source>
        <strain evidence="1">USDA</strain>
    </source>
</reference>
<protein>
    <submittedName>
        <fullName evidence="1">Uncharacterized protein</fullName>
    </submittedName>
</protein>
<evidence type="ECO:0000313" key="2">
    <source>
        <dbReference type="Proteomes" id="UP000095300"/>
    </source>
</evidence>
<dbReference type="PANTHER" id="PTHR31649:SF10">
    <property type="entry name" value="IP19903P-RELATED"/>
    <property type="match status" value="1"/>
</dbReference>
<name>A0A1I8P1Y3_STOCA</name>